<name>A0A1V9Z0V1_9STRA</name>
<comment type="caution">
    <text evidence="4">The sequence shown here is derived from an EMBL/GenBank/DDBJ whole genome shotgun (WGS) entry which is preliminary data.</text>
</comment>
<evidence type="ECO:0000313" key="5">
    <source>
        <dbReference type="Proteomes" id="UP000243217"/>
    </source>
</evidence>
<sequence length="228" mass="26109">MSGQTVFKGLIGLDDWIWWIIVGGVALLLLVLILCFCVCLRRARAKGRREAEEAMREQRETEARERMLAEAQYQRQQRETQQRIQDEQLQQKMSMQMNGNWQQPSTYNAATYSRTTEPNNGLFRAPSAGLHGFVLPAEESPYSSMRSPHNTRQDSYASVDRGVNNVSMMSGDIAYSVNGTYLTDRTRDDMYSHGEKPRRSSDNSDFELDVDDDSTPAQRIPSHRSIEF</sequence>
<organism evidence="4 5">
    <name type="scientific">Thraustotheca clavata</name>
    <dbReference type="NCBI Taxonomy" id="74557"/>
    <lineage>
        <taxon>Eukaryota</taxon>
        <taxon>Sar</taxon>
        <taxon>Stramenopiles</taxon>
        <taxon>Oomycota</taxon>
        <taxon>Saprolegniomycetes</taxon>
        <taxon>Saprolegniales</taxon>
        <taxon>Achlyaceae</taxon>
        <taxon>Thraustotheca</taxon>
    </lineage>
</organism>
<reference evidence="4 5" key="1">
    <citation type="journal article" date="2014" name="Genome Biol. Evol.">
        <title>The secreted proteins of Achlya hypogyna and Thraustotheca clavata identify the ancestral oomycete secretome and reveal gene acquisitions by horizontal gene transfer.</title>
        <authorList>
            <person name="Misner I."/>
            <person name="Blouin N."/>
            <person name="Leonard G."/>
            <person name="Richards T.A."/>
            <person name="Lane C.E."/>
        </authorList>
    </citation>
    <scope>NUCLEOTIDE SEQUENCE [LARGE SCALE GENOMIC DNA]</scope>
    <source>
        <strain evidence="4 5">ATCC 34112</strain>
    </source>
</reference>
<accession>A0A1V9Z0V1</accession>
<dbReference type="STRING" id="74557.A0A1V9Z0V1"/>
<keyword evidence="3" id="KW-1133">Transmembrane helix</keyword>
<feature type="coiled-coil region" evidence="1">
    <location>
        <begin position="44"/>
        <end position="90"/>
    </location>
</feature>
<keyword evidence="3" id="KW-0812">Transmembrane</keyword>
<evidence type="ECO:0000256" key="2">
    <source>
        <dbReference type="SAM" id="MobiDB-lite"/>
    </source>
</evidence>
<feature type="compositionally biased region" description="Basic and acidic residues" evidence="2">
    <location>
        <begin position="186"/>
        <end position="202"/>
    </location>
</feature>
<keyword evidence="1" id="KW-0175">Coiled coil</keyword>
<dbReference type="OrthoDB" id="78748at2759"/>
<dbReference type="Proteomes" id="UP000243217">
    <property type="component" value="Unassembled WGS sequence"/>
</dbReference>
<gene>
    <name evidence="4" type="ORF">THRCLA_08925</name>
</gene>
<feature type="transmembrane region" description="Helical" evidence="3">
    <location>
        <begin position="16"/>
        <end position="40"/>
    </location>
</feature>
<protein>
    <submittedName>
        <fullName evidence="4">Uncharacterized protein</fullName>
    </submittedName>
</protein>
<evidence type="ECO:0000256" key="3">
    <source>
        <dbReference type="SAM" id="Phobius"/>
    </source>
</evidence>
<dbReference type="AlphaFoldDB" id="A0A1V9Z0V1"/>
<keyword evidence="5" id="KW-1185">Reference proteome</keyword>
<evidence type="ECO:0000256" key="1">
    <source>
        <dbReference type="SAM" id="Coils"/>
    </source>
</evidence>
<proteinExistence type="predicted"/>
<feature type="compositionally biased region" description="Acidic residues" evidence="2">
    <location>
        <begin position="204"/>
        <end position="214"/>
    </location>
</feature>
<feature type="region of interest" description="Disordered" evidence="2">
    <location>
        <begin position="186"/>
        <end position="228"/>
    </location>
</feature>
<keyword evidence="3" id="KW-0472">Membrane</keyword>
<evidence type="ECO:0000313" key="4">
    <source>
        <dbReference type="EMBL" id="OQR91625.1"/>
    </source>
</evidence>
<dbReference type="EMBL" id="JNBS01002403">
    <property type="protein sequence ID" value="OQR91625.1"/>
    <property type="molecule type" value="Genomic_DNA"/>
</dbReference>